<dbReference type="OrthoDB" id="420519at2759"/>
<feature type="transmembrane region" description="Helical" evidence="6">
    <location>
        <begin position="182"/>
        <end position="206"/>
    </location>
</feature>
<organism evidence="8 9">
    <name type="scientific">Trichonephila inaurata madagascariensis</name>
    <dbReference type="NCBI Taxonomy" id="2747483"/>
    <lineage>
        <taxon>Eukaryota</taxon>
        <taxon>Metazoa</taxon>
        <taxon>Ecdysozoa</taxon>
        <taxon>Arthropoda</taxon>
        <taxon>Chelicerata</taxon>
        <taxon>Arachnida</taxon>
        <taxon>Araneae</taxon>
        <taxon>Araneomorphae</taxon>
        <taxon>Entelegynae</taxon>
        <taxon>Araneoidea</taxon>
        <taxon>Nephilidae</taxon>
        <taxon>Trichonephila</taxon>
        <taxon>Trichonephila inaurata</taxon>
    </lineage>
</organism>
<dbReference type="EMBL" id="BMAV01013393">
    <property type="protein sequence ID" value="GFY61053.1"/>
    <property type="molecule type" value="Genomic_DNA"/>
</dbReference>
<feature type="transmembrane region" description="Helical" evidence="6">
    <location>
        <begin position="137"/>
        <end position="158"/>
    </location>
</feature>
<comment type="similarity">
    <text evidence="2 6">Belongs to the CTL (choline transporter-like) family.</text>
</comment>
<dbReference type="PANTHER" id="PTHR12385:SF96">
    <property type="entry name" value="CHOLINE TRANSPORTER-LIKE PROTEIN"/>
    <property type="match status" value="1"/>
</dbReference>
<feature type="transmembrane region" description="Helical" evidence="6">
    <location>
        <begin position="112"/>
        <end position="130"/>
    </location>
</feature>
<dbReference type="InterPro" id="IPR007603">
    <property type="entry name" value="Choline_transptr-like"/>
</dbReference>
<comment type="caution">
    <text evidence="6">Lacks conserved residue(s) required for the propagation of feature annotation.</text>
</comment>
<comment type="subcellular location">
    <subcellularLocation>
        <location evidence="6">Cell membrane</location>
        <topology evidence="6">Multi-pass membrane protein</topology>
    </subcellularLocation>
    <subcellularLocation>
        <location evidence="1">Membrane</location>
        <topology evidence="1">Multi-pass membrane protein</topology>
    </subcellularLocation>
</comment>
<evidence type="ECO:0000313" key="8">
    <source>
        <dbReference type="EMBL" id="GFY61053.1"/>
    </source>
</evidence>
<evidence type="ECO:0000256" key="1">
    <source>
        <dbReference type="ARBA" id="ARBA00004141"/>
    </source>
</evidence>
<evidence type="ECO:0000256" key="2">
    <source>
        <dbReference type="ARBA" id="ARBA00007168"/>
    </source>
</evidence>
<feature type="transmembrane region" description="Helical" evidence="6">
    <location>
        <begin position="41"/>
        <end position="58"/>
    </location>
</feature>
<evidence type="ECO:0000313" key="9">
    <source>
        <dbReference type="Proteomes" id="UP000886998"/>
    </source>
</evidence>
<comment type="caution">
    <text evidence="8">The sequence shown here is derived from an EMBL/GenBank/DDBJ whole genome shotgun (WGS) entry which is preliminary data.</text>
</comment>
<dbReference type="PANTHER" id="PTHR12385">
    <property type="entry name" value="CHOLINE TRANSPORTER-LIKE (SLC FAMILY 44)"/>
    <property type="match status" value="1"/>
</dbReference>
<dbReference type="GO" id="GO:0022857">
    <property type="term" value="F:transmembrane transporter activity"/>
    <property type="evidence" value="ECO:0007669"/>
    <property type="project" value="UniProtKB-UniRule"/>
</dbReference>
<protein>
    <recommendedName>
        <fullName evidence="6">Choline transporter-like protein</fullName>
    </recommendedName>
</protein>
<feature type="compositionally biased region" description="Low complexity" evidence="7">
    <location>
        <begin position="7"/>
        <end position="20"/>
    </location>
</feature>
<dbReference type="GO" id="GO:0005886">
    <property type="term" value="C:plasma membrane"/>
    <property type="evidence" value="ECO:0007669"/>
    <property type="project" value="UniProtKB-SubCell"/>
</dbReference>
<evidence type="ECO:0000256" key="6">
    <source>
        <dbReference type="RuleBase" id="RU368066"/>
    </source>
</evidence>
<feature type="region of interest" description="Disordered" evidence="7">
    <location>
        <begin position="1"/>
        <end position="20"/>
    </location>
</feature>
<reference evidence="8" key="1">
    <citation type="submission" date="2020-08" db="EMBL/GenBank/DDBJ databases">
        <title>Multicomponent nature underlies the extraordinary mechanical properties of spider dragline silk.</title>
        <authorList>
            <person name="Kono N."/>
            <person name="Nakamura H."/>
            <person name="Mori M."/>
            <person name="Yoshida Y."/>
            <person name="Ohtoshi R."/>
            <person name="Malay A.D."/>
            <person name="Moran D.A.P."/>
            <person name="Tomita M."/>
            <person name="Numata K."/>
            <person name="Arakawa K."/>
        </authorList>
    </citation>
    <scope>NUCLEOTIDE SEQUENCE</scope>
</reference>
<keyword evidence="4 6" id="KW-1133">Transmembrane helix</keyword>
<evidence type="ECO:0000256" key="4">
    <source>
        <dbReference type="ARBA" id="ARBA00022989"/>
    </source>
</evidence>
<dbReference type="Proteomes" id="UP000886998">
    <property type="component" value="Unassembled WGS sequence"/>
</dbReference>
<dbReference type="Pfam" id="PF04515">
    <property type="entry name" value="Choline_transpo"/>
    <property type="match status" value="1"/>
</dbReference>
<evidence type="ECO:0000256" key="7">
    <source>
        <dbReference type="SAM" id="MobiDB-lite"/>
    </source>
</evidence>
<keyword evidence="9" id="KW-1185">Reference proteome</keyword>
<feature type="non-terminal residue" evidence="8">
    <location>
        <position position="1"/>
    </location>
</feature>
<keyword evidence="5 6" id="KW-0472">Membrane</keyword>
<accession>A0A8X7CBW8</accession>
<evidence type="ECO:0000256" key="3">
    <source>
        <dbReference type="ARBA" id="ARBA00022692"/>
    </source>
</evidence>
<comment type="function">
    <text evidence="6">Choline transporter.</text>
</comment>
<keyword evidence="3 6" id="KW-0812">Transmembrane</keyword>
<sequence length="236" mass="25991">MGCCCSSSSRVSSVKPNSRSFPDSADVLDGPVVNDRQCTDVIVLIIFAVYVIVLVFATDKNCSEGSCRGGDKSTLHRCLPNEITSTSSKVFKSTFSFFEEVGSDITLCWKELVLLCVISIGLSLLLLLLFRFCAAIIIWTVLLAVTAASIGITIYLWIKWNEKKGDAETYEGPNKDVKLKNVTYWLIAAIISTIFTVIYLLVIVFMRNKIKLVAALFKEAGKSVSAMPLILLQPIE</sequence>
<name>A0A8X7CBW8_9ARAC</name>
<evidence type="ECO:0000256" key="5">
    <source>
        <dbReference type="ARBA" id="ARBA00023136"/>
    </source>
</evidence>
<proteinExistence type="inferred from homology"/>
<gene>
    <name evidence="8" type="primary">SLC44A1</name>
    <name evidence="8" type="ORF">TNIN_219551</name>
</gene>
<dbReference type="AlphaFoldDB" id="A0A8X7CBW8"/>